<protein>
    <submittedName>
        <fullName evidence="4">C2 domain-containing protein</fullName>
    </submittedName>
</protein>
<dbReference type="InterPro" id="IPR000008">
    <property type="entry name" value="C2_dom"/>
</dbReference>
<accession>A0A914HGB2</accession>
<keyword evidence="3" id="KW-1185">Reference proteome</keyword>
<evidence type="ECO:0000313" key="3">
    <source>
        <dbReference type="Proteomes" id="UP000887572"/>
    </source>
</evidence>
<dbReference type="Gene3D" id="2.60.40.150">
    <property type="entry name" value="C2 domain"/>
    <property type="match status" value="1"/>
</dbReference>
<feature type="compositionally biased region" description="Basic and acidic residues" evidence="1">
    <location>
        <begin position="251"/>
        <end position="267"/>
    </location>
</feature>
<dbReference type="CDD" id="cd00030">
    <property type="entry name" value="C2"/>
    <property type="match status" value="1"/>
</dbReference>
<dbReference type="WBParaSite" id="Gr19_v10_g169.t1">
    <property type="protein sequence ID" value="Gr19_v10_g169.t1"/>
    <property type="gene ID" value="Gr19_v10_g169"/>
</dbReference>
<proteinExistence type="predicted"/>
<evidence type="ECO:0000313" key="4">
    <source>
        <dbReference type="WBParaSite" id="Gr19_v10_g169.t1"/>
    </source>
</evidence>
<dbReference type="Proteomes" id="UP000887572">
    <property type="component" value="Unplaced"/>
</dbReference>
<feature type="compositionally biased region" description="Low complexity" evidence="1">
    <location>
        <begin position="280"/>
        <end position="300"/>
    </location>
</feature>
<dbReference type="InterPro" id="IPR035892">
    <property type="entry name" value="C2_domain_sf"/>
</dbReference>
<sequence length="300" mass="32880">MNPRGNVLVVHVVSARNLHIRTQKALDVYISLAISGNGPWKSKVTTNTLRLDADSNARGELHTWDEHCEFQLNDMDTKLVAHVNHKTLLGTTETLGELVLTLEAMARFQPPVWFALAKPGNGNGGERGQIQLGYQFTSSSPNSATTSLVAAKSVSSMSLNKIEKEKKFDRIRRKMQQQFSRRSSTKRASVVDDAQSLASVSIAGGAINYNSGSRSSLSSTTNSAALAFSSPTPSEQRQQNGIPINSNTKAVDGHNHHVHYRHQDDAFSVHSSATNDLDSHQQQQQLQQQSNSSFRSSEKS</sequence>
<feature type="compositionally biased region" description="Polar residues" evidence="1">
    <location>
        <begin position="231"/>
        <end position="249"/>
    </location>
</feature>
<evidence type="ECO:0000256" key="1">
    <source>
        <dbReference type="SAM" id="MobiDB-lite"/>
    </source>
</evidence>
<organism evidence="3 4">
    <name type="scientific">Globodera rostochiensis</name>
    <name type="common">Golden nematode worm</name>
    <name type="synonym">Heterodera rostochiensis</name>
    <dbReference type="NCBI Taxonomy" id="31243"/>
    <lineage>
        <taxon>Eukaryota</taxon>
        <taxon>Metazoa</taxon>
        <taxon>Ecdysozoa</taxon>
        <taxon>Nematoda</taxon>
        <taxon>Chromadorea</taxon>
        <taxon>Rhabditida</taxon>
        <taxon>Tylenchina</taxon>
        <taxon>Tylenchomorpha</taxon>
        <taxon>Tylenchoidea</taxon>
        <taxon>Heteroderidae</taxon>
        <taxon>Heteroderinae</taxon>
        <taxon>Globodera</taxon>
    </lineage>
</organism>
<feature type="domain" description="C2" evidence="2">
    <location>
        <begin position="1"/>
        <end position="114"/>
    </location>
</feature>
<reference evidence="4" key="1">
    <citation type="submission" date="2022-11" db="UniProtKB">
        <authorList>
            <consortium name="WormBaseParasite"/>
        </authorList>
    </citation>
    <scope>IDENTIFICATION</scope>
</reference>
<dbReference type="AlphaFoldDB" id="A0A914HGB2"/>
<dbReference type="Pfam" id="PF00168">
    <property type="entry name" value="C2"/>
    <property type="match status" value="1"/>
</dbReference>
<dbReference type="SUPFAM" id="SSF49562">
    <property type="entry name" value="C2 domain (Calcium/lipid-binding domain, CaLB)"/>
    <property type="match status" value="1"/>
</dbReference>
<feature type="region of interest" description="Disordered" evidence="1">
    <location>
        <begin position="224"/>
        <end position="300"/>
    </location>
</feature>
<dbReference type="SMART" id="SM00239">
    <property type="entry name" value="C2"/>
    <property type="match status" value="1"/>
</dbReference>
<dbReference type="PROSITE" id="PS50004">
    <property type="entry name" value="C2"/>
    <property type="match status" value="1"/>
</dbReference>
<evidence type="ECO:0000259" key="2">
    <source>
        <dbReference type="PROSITE" id="PS50004"/>
    </source>
</evidence>
<name>A0A914HGB2_GLORO</name>